<feature type="domain" description="Methyl-accepting transducer" evidence="8">
    <location>
        <begin position="276"/>
        <end position="512"/>
    </location>
</feature>
<keyword evidence="4 6" id="KW-0807">Transducer</keyword>
<dbReference type="GO" id="GO:0007165">
    <property type="term" value="P:signal transduction"/>
    <property type="evidence" value="ECO:0007669"/>
    <property type="project" value="UniProtKB-KW"/>
</dbReference>
<keyword evidence="2" id="KW-1003">Cell membrane</keyword>
<dbReference type="Proteomes" id="UP000093482">
    <property type="component" value="Unassembled WGS sequence"/>
</dbReference>
<keyword evidence="11" id="KW-1185">Reference proteome</keyword>
<dbReference type="EMBL" id="MATO01000005">
    <property type="protein sequence ID" value="OCS93742.1"/>
    <property type="molecule type" value="Genomic_DNA"/>
</dbReference>
<proteinExistence type="inferred from homology"/>
<evidence type="ECO:0008006" key="12">
    <source>
        <dbReference type="Google" id="ProtNLM"/>
    </source>
</evidence>
<evidence type="ECO:0000313" key="10">
    <source>
        <dbReference type="EMBL" id="OCS93742.1"/>
    </source>
</evidence>
<evidence type="ECO:0000256" key="2">
    <source>
        <dbReference type="ARBA" id="ARBA00022475"/>
    </source>
</evidence>
<dbReference type="Pfam" id="PF00672">
    <property type="entry name" value="HAMP"/>
    <property type="match status" value="1"/>
</dbReference>
<comment type="caution">
    <text evidence="10">The sequence shown here is derived from an EMBL/GenBank/DDBJ whole genome shotgun (WGS) entry which is preliminary data.</text>
</comment>
<dbReference type="CDD" id="cd11386">
    <property type="entry name" value="MCP_signal"/>
    <property type="match status" value="1"/>
</dbReference>
<dbReference type="PANTHER" id="PTHR32089:SF112">
    <property type="entry name" value="LYSOZYME-LIKE PROTEIN-RELATED"/>
    <property type="match status" value="1"/>
</dbReference>
<protein>
    <recommendedName>
        <fullName evidence="12">Chemotaxis protein</fullName>
    </recommendedName>
</protein>
<dbReference type="AlphaFoldDB" id="A0A1C0Z2Y4"/>
<keyword evidence="3 7" id="KW-0472">Membrane</keyword>
<dbReference type="RefSeq" id="WP_066461368.1">
    <property type="nucleotide sequence ID" value="NZ_MATO01000005.1"/>
</dbReference>
<dbReference type="InterPro" id="IPR004089">
    <property type="entry name" value="MCPsignal_dom"/>
</dbReference>
<dbReference type="InterPro" id="IPR004090">
    <property type="entry name" value="Chemotax_Me-accpt_rcpt"/>
</dbReference>
<dbReference type="PANTHER" id="PTHR32089">
    <property type="entry name" value="METHYL-ACCEPTING CHEMOTAXIS PROTEIN MCPB"/>
    <property type="match status" value="1"/>
</dbReference>
<evidence type="ECO:0000256" key="3">
    <source>
        <dbReference type="ARBA" id="ARBA00023136"/>
    </source>
</evidence>
<sequence length="563" mass="60957">MKFKTIKMRVVSGFLLLIAIFSLFVVYNYVTNRSVEEQTQELIQHELALLKSNQTLATSITTRVAAATSYIATGQEQYLQMFSEYSTIADEQIKLLNTLDPEGIDKRSAYVEKGIAWRDAVQKDVLDVLQVGNLELAIENLTVLTAEATVVRKGYDELVNANSDRIDELGDEIIASTKSSRTIGGIAGLCIIAVSVLSAQFIVRSIVKPIQDVAQRIGKLADGDLTDAPMNAQREDEIGYLMASSNKLSTSLQNVIGSLQHVSENVAANSEEVAQSANEVKEGSNKVAIAMQDITDGMALQDARTTNLVDVLSEFKVGVEASTAGGQQLATLATDVQRLTTNGQHQMTTTLGQMNTIDRIVNDAVYKVENLREKSTEITSLVSVISDIADQTNLLALNAAIEAARAGEAGKGFSVVADEVRKLAEQVSHSVTEITTIVETIQHETNAATHSLQAGYEEVKKGSQEMTTTNETFGEIFNAVHTMHANIDEIANNLTMIDTRTETINAVVADIASVTQQSTLNVQNATATIEETSSTMEEVAGSTAQLAEMVEELNAQVRQFKLV</sequence>
<evidence type="ECO:0000259" key="9">
    <source>
        <dbReference type="PROSITE" id="PS50885"/>
    </source>
</evidence>
<dbReference type="GO" id="GO:0004888">
    <property type="term" value="F:transmembrane signaling receptor activity"/>
    <property type="evidence" value="ECO:0007669"/>
    <property type="project" value="InterPro"/>
</dbReference>
<name>A0A1C0Z2Y4_9BACL</name>
<dbReference type="SMART" id="SM00283">
    <property type="entry name" value="MA"/>
    <property type="match status" value="1"/>
</dbReference>
<dbReference type="InterPro" id="IPR003660">
    <property type="entry name" value="HAMP_dom"/>
</dbReference>
<keyword evidence="7" id="KW-1133">Transmembrane helix</keyword>
<dbReference type="Gene3D" id="6.10.340.10">
    <property type="match status" value="1"/>
</dbReference>
<dbReference type="PRINTS" id="PR00260">
    <property type="entry name" value="CHEMTRNSDUCR"/>
</dbReference>
<evidence type="ECO:0000256" key="1">
    <source>
        <dbReference type="ARBA" id="ARBA00004236"/>
    </source>
</evidence>
<feature type="domain" description="HAMP" evidence="9">
    <location>
        <begin position="204"/>
        <end position="257"/>
    </location>
</feature>
<evidence type="ECO:0000256" key="6">
    <source>
        <dbReference type="PROSITE-ProRule" id="PRU00284"/>
    </source>
</evidence>
<evidence type="ECO:0000313" key="11">
    <source>
        <dbReference type="Proteomes" id="UP000093482"/>
    </source>
</evidence>
<feature type="transmembrane region" description="Helical" evidence="7">
    <location>
        <begin position="12"/>
        <end position="30"/>
    </location>
</feature>
<dbReference type="PROSITE" id="PS50885">
    <property type="entry name" value="HAMP"/>
    <property type="match status" value="1"/>
</dbReference>
<reference evidence="10 11" key="1">
    <citation type="submission" date="2016-07" db="EMBL/GenBank/DDBJ databases">
        <title>Caryophanon latum genome sequencing.</title>
        <authorList>
            <person name="Verma A."/>
            <person name="Pal Y."/>
            <person name="Krishnamurthi S."/>
        </authorList>
    </citation>
    <scope>NUCLEOTIDE SEQUENCE [LARGE SCALE GENOMIC DNA]</scope>
    <source>
        <strain evidence="10 11">DSM 14151</strain>
    </source>
</reference>
<dbReference type="CDD" id="cd06225">
    <property type="entry name" value="HAMP"/>
    <property type="match status" value="1"/>
</dbReference>
<keyword evidence="7" id="KW-0812">Transmembrane</keyword>
<evidence type="ECO:0000256" key="5">
    <source>
        <dbReference type="ARBA" id="ARBA00029447"/>
    </source>
</evidence>
<dbReference type="GO" id="GO:0006935">
    <property type="term" value="P:chemotaxis"/>
    <property type="evidence" value="ECO:0007669"/>
    <property type="project" value="InterPro"/>
</dbReference>
<comment type="subcellular location">
    <subcellularLocation>
        <location evidence="1">Cell membrane</location>
    </subcellularLocation>
</comment>
<dbReference type="SUPFAM" id="SSF58104">
    <property type="entry name" value="Methyl-accepting chemotaxis protein (MCP) signaling domain"/>
    <property type="match status" value="1"/>
</dbReference>
<dbReference type="Pfam" id="PF00015">
    <property type="entry name" value="MCPsignal"/>
    <property type="match status" value="1"/>
</dbReference>
<comment type="similarity">
    <text evidence="5">Belongs to the methyl-accepting chemotaxis (MCP) protein family.</text>
</comment>
<dbReference type="Gene3D" id="1.10.287.950">
    <property type="entry name" value="Methyl-accepting chemotaxis protein"/>
    <property type="match status" value="1"/>
</dbReference>
<evidence type="ECO:0000259" key="8">
    <source>
        <dbReference type="PROSITE" id="PS50111"/>
    </source>
</evidence>
<dbReference type="OrthoDB" id="9804712at2"/>
<evidence type="ECO:0000256" key="4">
    <source>
        <dbReference type="ARBA" id="ARBA00023224"/>
    </source>
</evidence>
<dbReference type="SMART" id="SM00304">
    <property type="entry name" value="HAMP"/>
    <property type="match status" value="1"/>
</dbReference>
<dbReference type="PROSITE" id="PS50111">
    <property type="entry name" value="CHEMOTAXIS_TRANSDUC_2"/>
    <property type="match status" value="1"/>
</dbReference>
<organism evidence="10 11">
    <name type="scientific">Caryophanon latum</name>
    <dbReference type="NCBI Taxonomy" id="33977"/>
    <lineage>
        <taxon>Bacteria</taxon>
        <taxon>Bacillati</taxon>
        <taxon>Bacillota</taxon>
        <taxon>Bacilli</taxon>
        <taxon>Bacillales</taxon>
        <taxon>Caryophanaceae</taxon>
        <taxon>Caryophanon</taxon>
    </lineage>
</organism>
<evidence type="ECO:0000256" key="7">
    <source>
        <dbReference type="SAM" id="Phobius"/>
    </source>
</evidence>
<gene>
    <name evidence="10" type="ORF">A6K76_04380</name>
</gene>
<accession>A0A1C0Z2Y4</accession>
<dbReference type="GO" id="GO:0005886">
    <property type="term" value="C:plasma membrane"/>
    <property type="evidence" value="ECO:0007669"/>
    <property type="project" value="UniProtKB-SubCell"/>
</dbReference>